<sequence>MSATMGDHTDTLINFAVTTFTTADQARDGQHRALRHLYEKNDTILIAPTAYGKRTVLYAFHLMTQKIIIQIIPSLKVAKEEARAISNKIYGSRPIVVTQDLLAVSASVLTLGIYRRLTVKCLQTTDFFHRMRANKYTHILVAPEDITSFKFMAELTRDPDFQNKIGLFVVHELHMANKWKAYYHHNVILDGLRYALPAVPWFASTACFDKESQEIVPQIVGFDLESTKYIRIPTDRPDISETLLRLEAEDNFAPLSFVLGKSKPAKITDIPKTVVYIANALQLYKIRRSLWRCAEHLGFSKSQARRVIQMYDDLDLDAEKDAVIQNLAYGAECRIVVSTSSLSVRNVPDVIRVVHWGFPMDFAEISLGEWWLRNGVVMRDINTTKTQGYESGEAYTFATRAQFAEMDRLMDKYRGQDKSNANETPIGTRFATPSLDDFLKPGGSPDLEGSGHDSAVSTLNDGSPRSTSTAMSSLADGHDDQENEHGPASEMDDLPVELTPDEFDDFGSTFYMDLSLQYAIARAYSRVMNSGEDVPFSDELSLFQRVPAILDWEFSRGTVHIDGLIEFCRQTAVKVYEDWQSQKPLEVTFPMSSV</sequence>
<protein>
    <submittedName>
        <fullName evidence="3">Uncharacterized protein</fullName>
    </submittedName>
</protein>
<proteinExistence type="inferred from homology"/>
<keyword evidence="4" id="KW-1185">Reference proteome</keyword>
<dbReference type="SUPFAM" id="SSF52540">
    <property type="entry name" value="P-loop containing nucleoside triphosphate hydrolases"/>
    <property type="match status" value="1"/>
</dbReference>
<dbReference type="GO" id="GO:0009378">
    <property type="term" value="F:four-way junction helicase activity"/>
    <property type="evidence" value="ECO:0007669"/>
    <property type="project" value="TreeGrafter"/>
</dbReference>
<evidence type="ECO:0000256" key="2">
    <source>
        <dbReference type="SAM" id="MobiDB-lite"/>
    </source>
</evidence>
<name>A0AA40CTB4_9PEZI</name>
<comment type="caution">
    <text evidence="3">The sequence shown here is derived from an EMBL/GenBank/DDBJ whole genome shotgun (WGS) entry which is preliminary data.</text>
</comment>
<dbReference type="Proteomes" id="UP001174997">
    <property type="component" value="Unassembled WGS sequence"/>
</dbReference>
<dbReference type="EMBL" id="JAULSY010000343">
    <property type="protein sequence ID" value="KAK0650555.1"/>
    <property type="molecule type" value="Genomic_DNA"/>
</dbReference>
<evidence type="ECO:0000313" key="3">
    <source>
        <dbReference type="EMBL" id="KAK0650555.1"/>
    </source>
</evidence>
<dbReference type="GO" id="GO:0043138">
    <property type="term" value="F:3'-5' DNA helicase activity"/>
    <property type="evidence" value="ECO:0007669"/>
    <property type="project" value="TreeGrafter"/>
</dbReference>
<dbReference type="GO" id="GO:0005634">
    <property type="term" value="C:nucleus"/>
    <property type="evidence" value="ECO:0007669"/>
    <property type="project" value="TreeGrafter"/>
</dbReference>
<dbReference type="Gene3D" id="3.40.50.300">
    <property type="entry name" value="P-loop containing nucleotide triphosphate hydrolases"/>
    <property type="match status" value="1"/>
</dbReference>
<evidence type="ECO:0000313" key="4">
    <source>
        <dbReference type="Proteomes" id="UP001174997"/>
    </source>
</evidence>
<dbReference type="GO" id="GO:0000724">
    <property type="term" value="P:double-strand break repair via homologous recombination"/>
    <property type="evidence" value="ECO:0007669"/>
    <property type="project" value="TreeGrafter"/>
</dbReference>
<feature type="region of interest" description="Disordered" evidence="2">
    <location>
        <begin position="415"/>
        <end position="498"/>
    </location>
</feature>
<feature type="compositionally biased region" description="Polar residues" evidence="2">
    <location>
        <begin position="455"/>
        <end position="472"/>
    </location>
</feature>
<gene>
    <name evidence="3" type="ORF">QBC41DRAFT_377770</name>
</gene>
<reference evidence="3" key="1">
    <citation type="submission" date="2023-06" db="EMBL/GenBank/DDBJ databases">
        <title>Genome-scale phylogeny and comparative genomics of the fungal order Sordariales.</title>
        <authorList>
            <consortium name="Lawrence Berkeley National Laboratory"/>
            <person name="Hensen N."/>
            <person name="Bonometti L."/>
            <person name="Westerberg I."/>
            <person name="Brannstrom I.O."/>
            <person name="Guillou S."/>
            <person name="Cros-Aarteil S."/>
            <person name="Calhoun S."/>
            <person name="Haridas S."/>
            <person name="Kuo A."/>
            <person name="Mondo S."/>
            <person name="Pangilinan J."/>
            <person name="Riley R."/>
            <person name="Labutti K."/>
            <person name="Andreopoulos B."/>
            <person name="Lipzen A."/>
            <person name="Chen C."/>
            <person name="Yanf M."/>
            <person name="Daum C."/>
            <person name="Ng V."/>
            <person name="Clum A."/>
            <person name="Steindorff A."/>
            <person name="Ohm R."/>
            <person name="Martin F."/>
            <person name="Silar P."/>
            <person name="Natvig D."/>
            <person name="Lalanne C."/>
            <person name="Gautier V."/>
            <person name="Ament-Velasquez S.L."/>
            <person name="Kruys A."/>
            <person name="Hutchinson M.I."/>
            <person name="Powell A.J."/>
            <person name="Barry K."/>
            <person name="Miller A.N."/>
            <person name="Grigoriev I.V."/>
            <person name="Debuchy R."/>
            <person name="Gladieux P."/>
            <person name="Thoren M.H."/>
            <person name="Johannesson H."/>
        </authorList>
    </citation>
    <scope>NUCLEOTIDE SEQUENCE</scope>
    <source>
        <strain evidence="3">CBS 307.81</strain>
    </source>
</reference>
<dbReference type="PANTHER" id="PTHR13710">
    <property type="entry name" value="DNA HELICASE RECQ FAMILY MEMBER"/>
    <property type="match status" value="1"/>
</dbReference>
<dbReference type="GO" id="GO:0005694">
    <property type="term" value="C:chromosome"/>
    <property type="evidence" value="ECO:0007669"/>
    <property type="project" value="TreeGrafter"/>
</dbReference>
<dbReference type="AlphaFoldDB" id="A0AA40CTB4"/>
<comment type="similarity">
    <text evidence="1">Belongs to the helicase family. RecQ subfamily.</text>
</comment>
<organism evidence="3 4">
    <name type="scientific">Cercophora samala</name>
    <dbReference type="NCBI Taxonomy" id="330535"/>
    <lineage>
        <taxon>Eukaryota</taxon>
        <taxon>Fungi</taxon>
        <taxon>Dikarya</taxon>
        <taxon>Ascomycota</taxon>
        <taxon>Pezizomycotina</taxon>
        <taxon>Sordariomycetes</taxon>
        <taxon>Sordariomycetidae</taxon>
        <taxon>Sordariales</taxon>
        <taxon>Lasiosphaeriaceae</taxon>
        <taxon>Cercophora</taxon>
    </lineage>
</organism>
<dbReference type="GO" id="GO:0005737">
    <property type="term" value="C:cytoplasm"/>
    <property type="evidence" value="ECO:0007669"/>
    <property type="project" value="TreeGrafter"/>
</dbReference>
<evidence type="ECO:0000256" key="1">
    <source>
        <dbReference type="ARBA" id="ARBA00005446"/>
    </source>
</evidence>
<dbReference type="PANTHER" id="PTHR13710:SF120">
    <property type="entry name" value="BIFUNCTIONAL 3'-5' EXONUCLEASE_ATP-DEPENDENT HELICASE WRN"/>
    <property type="match status" value="1"/>
</dbReference>
<accession>A0AA40CTB4</accession>
<feature type="compositionally biased region" description="Basic and acidic residues" evidence="2">
    <location>
        <begin position="476"/>
        <end position="487"/>
    </location>
</feature>
<dbReference type="InterPro" id="IPR027417">
    <property type="entry name" value="P-loop_NTPase"/>
</dbReference>